<organism evidence="2 3">
    <name type="scientific">Pseudoduganella ginsengisoli</name>
    <dbReference type="NCBI Taxonomy" id="1462440"/>
    <lineage>
        <taxon>Bacteria</taxon>
        <taxon>Pseudomonadati</taxon>
        <taxon>Pseudomonadota</taxon>
        <taxon>Betaproteobacteria</taxon>
        <taxon>Burkholderiales</taxon>
        <taxon>Oxalobacteraceae</taxon>
        <taxon>Telluria group</taxon>
        <taxon>Pseudoduganella</taxon>
    </lineage>
</organism>
<reference evidence="2 3" key="1">
    <citation type="submission" date="2019-11" db="EMBL/GenBank/DDBJ databases">
        <title>Type strains purchased from KCTC, JCM and DSMZ.</title>
        <authorList>
            <person name="Lu H."/>
        </authorList>
    </citation>
    <scope>NUCLEOTIDE SEQUENCE [LARGE SCALE GENOMIC DNA]</scope>
    <source>
        <strain evidence="2 3">KCTC 42409</strain>
    </source>
</reference>
<sequence length="155" mass="16350">MMAQATQAAATGAKEQAVTLWKQTAEAFPAEKTPWVSIAQARYDAGQYGEAIVNAQEALVRDPNDQVANSIIAVAGLRLSTRALADLSRQNNLTGPLRTESQDLAKLLRESLGETVLVPPQPTAAAAPARTPARTAKKAAVKREASSADPFSALK</sequence>
<dbReference type="InterPro" id="IPR011990">
    <property type="entry name" value="TPR-like_helical_dom_sf"/>
</dbReference>
<name>A0A6L6PVM7_9BURK</name>
<keyword evidence="3" id="KW-1185">Reference proteome</keyword>
<feature type="region of interest" description="Disordered" evidence="1">
    <location>
        <begin position="120"/>
        <end position="155"/>
    </location>
</feature>
<comment type="caution">
    <text evidence="2">The sequence shown here is derived from an EMBL/GenBank/DDBJ whole genome shotgun (WGS) entry which is preliminary data.</text>
</comment>
<dbReference type="AlphaFoldDB" id="A0A6L6PVM7"/>
<accession>A0A6L6PVM7</accession>
<dbReference type="EMBL" id="WNLA01000002">
    <property type="protein sequence ID" value="MTW01495.1"/>
    <property type="molecule type" value="Genomic_DNA"/>
</dbReference>
<dbReference type="OrthoDB" id="6005230at2"/>
<gene>
    <name evidence="2" type="ORF">GM668_05270</name>
</gene>
<evidence type="ECO:0000313" key="2">
    <source>
        <dbReference type="EMBL" id="MTW01495.1"/>
    </source>
</evidence>
<evidence type="ECO:0008006" key="4">
    <source>
        <dbReference type="Google" id="ProtNLM"/>
    </source>
</evidence>
<evidence type="ECO:0000256" key="1">
    <source>
        <dbReference type="SAM" id="MobiDB-lite"/>
    </source>
</evidence>
<proteinExistence type="predicted"/>
<dbReference type="SUPFAM" id="SSF48452">
    <property type="entry name" value="TPR-like"/>
    <property type="match status" value="1"/>
</dbReference>
<protein>
    <recommendedName>
        <fullName evidence="4">Tetratricopeptide repeat protein</fullName>
    </recommendedName>
</protein>
<dbReference type="Proteomes" id="UP000484015">
    <property type="component" value="Unassembled WGS sequence"/>
</dbReference>
<feature type="compositionally biased region" description="Low complexity" evidence="1">
    <location>
        <begin position="123"/>
        <end position="134"/>
    </location>
</feature>
<dbReference type="Gene3D" id="1.25.40.10">
    <property type="entry name" value="Tetratricopeptide repeat domain"/>
    <property type="match status" value="1"/>
</dbReference>
<evidence type="ECO:0000313" key="3">
    <source>
        <dbReference type="Proteomes" id="UP000484015"/>
    </source>
</evidence>